<name>A0A437Q8H5_9GAMM</name>
<dbReference type="InterPro" id="IPR056203">
    <property type="entry name" value="Cds6_C"/>
</dbReference>
<comment type="caution">
    <text evidence="6">The sequence shown here is derived from an EMBL/GenBank/DDBJ whole genome shotgun (WGS) entry which is preliminary data.</text>
</comment>
<reference evidence="6 7" key="1">
    <citation type="submission" date="2019-01" db="EMBL/GenBank/DDBJ databases">
        <authorList>
            <person name="Chen W.-M."/>
        </authorList>
    </citation>
    <scope>NUCLEOTIDE SEQUENCE [LARGE SCALE GENOMIC DNA]</scope>
    <source>
        <strain evidence="6 7">HPM-16</strain>
    </source>
</reference>
<evidence type="ECO:0000256" key="4">
    <source>
        <dbReference type="SAM" id="SignalP"/>
    </source>
</evidence>
<dbReference type="InterPro" id="IPR032710">
    <property type="entry name" value="NTF2-like_dom_sf"/>
</dbReference>
<evidence type="ECO:0000256" key="3">
    <source>
        <dbReference type="PROSITE-ProRule" id="PRU00339"/>
    </source>
</evidence>
<feature type="chain" id="PRO_5019209835" evidence="4">
    <location>
        <begin position="24"/>
        <end position="454"/>
    </location>
</feature>
<keyword evidence="4" id="KW-0732">Signal</keyword>
<dbReference type="InterPro" id="IPR019734">
    <property type="entry name" value="TPR_rpt"/>
</dbReference>
<gene>
    <name evidence="6" type="ORF">EOE65_10740</name>
</gene>
<dbReference type="PANTHER" id="PTHR44943:SF4">
    <property type="entry name" value="TPR REPEAT-CONTAINING PROTEIN MJ0798"/>
    <property type="match status" value="1"/>
</dbReference>
<dbReference type="AlphaFoldDB" id="A0A437Q8H5"/>
<dbReference type="Gene3D" id="1.25.40.10">
    <property type="entry name" value="Tetratricopeptide repeat domain"/>
    <property type="match status" value="1"/>
</dbReference>
<evidence type="ECO:0000259" key="5">
    <source>
        <dbReference type="Pfam" id="PF24125"/>
    </source>
</evidence>
<keyword evidence="1" id="KW-0677">Repeat</keyword>
<dbReference type="Pfam" id="PF14559">
    <property type="entry name" value="TPR_19"/>
    <property type="match status" value="1"/>
</dbReference>
<sequence>MDIKPTRIALLISLALAGTYSHSAEQTYCNDNSGACDKALEQGVSAKSLASTDEAWMNGKLREIKAWLHQEKGTATEQLPSPTDLKSAIPASSQISVRDPQAEDPELMRIEALSQAGNHRGAMSAINSFLANNPDSLEGQLTKSLVLNKMGQHKEAEALLKTSIRNNPNSPELYNNLAVLYAEQGNHGKAIETLLKAFSTHPTYAQVHQNLRELYATVASQAYNRALDIKDETETPNLVMLRRAADSTPKPLNYEPAAVAMQPAQVATAPKTTVATAPVVKPTPMAKPEVIKQPAAPVKPVTTVEPAVVEVTKPVTKTPVNTVTAAPTKTQAPKPDTALEVQRIREAIAAVRSWASAWEQQNVDGYLDAYADGYRPGNGLSHQAWRAQRKQRLNKPSFIKVELSAVTARIEGDSTAVVSFNQAYRSNTYRDNTRKQITLKQSPTGWKIIKEASL</sequence>
<dbReference type="RefSeq" id="WP_127694312.1">
    <property type="nucleotide sequence ID" value="NZ_SACQ01000004.1"/>
</dbReference>
<organism evidence="6 7">
    <name type="scientific">Neptunomonas marina</name>
    <dbReference type="NCBI Taxonomy" id="1815562"/>
    <lineage>
        <taxon>Bacteria</taxon>
        <taxon>Pseudomonadati</taxon>
        <taxon>Pseudomonadota</taxon>
        <taxon>Gammaproteobacteria</taxon>
        <taxon>Oceanospirillales</taxon>
        <taxon>Oceanospirillaceae</taxon>
        <taxon>Neptunomonas</taxon>
    </lineage>
</organism>
<dbReference type="PANTHER" id="PTHR44943">
    <property type="entry name" value="CELLULOSE SYNTHASE OPERON PROTEIN C"/>
    <property type="match status" value="1"/>
</dbReference>
<dbReference type="Pfam" id="PF24125">
    <property type="entry name" value="Cds6_C"/>
    <property type="match status" value="1"/>
</dbReference>
<dbReference type="EMBL" id="SACQ01000004">
    <property type="protein sequence ID" value="RVU30776.1"/>
    <property type="molecule type" value="Genomic_DNA"/>
</dbReference>
<dbReference type="InterPro" id="IPR011990">
    <property type="entry name" value="TPR-like_helical_dom_sf"/>
</dbReference>
<dbReference type="SMART" id="SM00028">
    <property type="entry name" value="TPR"/>
    <property type="match status" value="2"/>
</dbReference>
<dbReference type="SUPFAM" id="SSF54427">
    <property type="entry name" value="NTF2-like"/>
    <property type="match status" value="1"/>
</dbReference>
<dbReference type="InterPro" id="IPR051685">
    <property type="entry name" value="Ycf3/AcsC/BcsC/TPR_MFPF"/>
</dbReference>
<keyword evidence="2 3" id="KW-0802">TPR repeat</keyword>
<dbReference type="SUPFAM" id="SSF48452">
    <property type="entry name" value="TPR-like"/>
    <property type="match status" value="1"/>
</dbReference>
<feature type="domain" description="Cds6 C-terminal" evidence="5">
    <location>
        <begin position="349"/>
        <end position="451"/>
    </location>
</feature>
<dbReference type="Gene3D" id="3.10.450.50">
    <property type="match status" value="1"/>
</dbReference>
<dbReference type="PROSITE" id="PS50005">
    <property type="entry name" value="TPR"/>
    <property type="match status" value="1"/>
</dbReference>
<evidence type="ECO:0000256" key="1">
    <source>
        <dbReference type="ARBA" id="ARBA00022737"/>
    </source>
</evidence>
<evidence type="ECO:0000313" key="7">
    <source>
        <dbReference type="Proteomes" id="UP000282818"/>
    </source>
</evidence>
<evidence type="ECO:0000256" key="2">
    <source>
        <dbReference type="ARBA" id="ARBA00022803"/>
    </source>
</evidence>
<protein>
    <submittedName>
        <fullName evidence="6">Tetratricopeptide repeat protein</fullName>
    </submittedName>
</protein>
<accession>A0A437Q8H5</accession>
<keyword evidence="7" id="KW-1185">Reference proteome</keyword>
<feature type="signal peptide" evidence="4">
    <location>
        <begin position="1"/>
        <end position="23"/>
    </location>
</feature>
<feature type="repeat" description="TPR" evidence="3">
    <location>
        <begin position="171"/>
        <end position="204"/>
    </location>
</feature>
<evidence type="ECO:0000313" key="6">
    <source>
        <dbReference type="EMBL" id="RVU30776.1"/>
    </source>
</evidence>
<proteinExistence type="predicted"/>
<dbReference type="Proteomes" id="UP000282818">
    <property type="component" value="Unassembled WGS sequence"/>
</dbReference>